<dbReference type="InterPro" id="IPR001102">
    <property type="entry name" value="Transglutaminase_N"/>
</dbReference>
<dbReference type="Pfam" id="PF00927">
    <property type="entry name" value="Transglut_C"/>
    <property type="match status" value="2"/>
</dbReference>
<dbReference type="EC" id="2.3.2.13" evidence="7"/>
<dbReference type="GO" id="GO:0007399">
    <property type="term" value="P:nervous system development"/>
    <property type="evidence" value="ECO:0007669"/>
    <property type="project" value="UniProtKB-ARBA"/>
</dbReference>
<sequence length="753" mass="84828">MTSSAKESNTHRGRYSEPVQNHWQKNIILFRYYQASVIFFLIDPHEYLNAFQVPTSNLINDEAGFPEFEFFDDQAMPRSNAPSGDALSVVKVDMCQSINKPNHYTVAYNIKNLVVRRGKQFVIRITFNRPIIKGDDFQVEFVIGSNPSPSKGTLLVVTFGDREGSSWSGTILEEQGESVILGITPTANAIVGKFRTYVAVIAGNSIQRTKRDARTDLYLLCNAWCPEDAVFLKDEAERKEYILNDNGIIFQGDVNAVSESDWVYGQFEMGILDACIYILDRSRIPISTRGNVVQLVRMASAMVNSQDDYGVLVGNWGGDFSMGKPPTSWTGSVQILLQYVNTGVPVCYAQCWVFAGVFNTLLRCLGIPARVITNFNSAHDNTGNLRTDLIFKMDGSPDRRHTTDSIWNYHCWNEVFINRHDLPPHCSGWQVVDATPQETSDGFYRCGPSSVNAIKDGLLCHPFDCGFVFAEVNSDVVYHKRDRYGTLSAFKVDKTYIGKLICTKAVGKYERLDITRNYKYLQGNTILLKNEKNQQCVNKLKDIYFLHLCPSLQVQMCQDVILAVDFQNQGDLPKTVQAHLSESVIFYTGVTANHFKDYDFTVTVPAHQSEKHLKEKEYLPHLGTQVSLRFVVTGQADEQSLTAIKVVELQTPHLTVEASGQLQVQKEMFVTASFTNPYSFPLQDVIVAIEGSGLISYKTRFYSVIEPQASYSWTESFIPRLEGQRRLVAVMVCSNLGRLGQSSLPAQRYKKNT</sequence>
<dbReference type="SMART" id="SM00460">
    <property type="entry name" value="TGc"/>
    <property type="match status" value="1"/>
</dbReference>
<keyword evidence="11" id="KW-1185">Reference proteome</keyword>
<dbReference type="GO" id="GO:0003810">
    <property type="term" value="F:protein-glutamine gamma-glutamyltransferase activity"/>
    <property type="evidence" value="ECO:0007669"/>
    <property type="project" value="UniProtKB-EC"/>
</dbReference>
<feature type="active site" evidence="8">
    <location>
        <position position="410"/>
    </location>
</feature>
<evidence type="ECO:0000256" key="5">
    <source>
        <dbReference type="ARBA" id="ARBA00022837"/>
    </source>
</evidence>
<dbReference type="SUPFAM" id="SSF49309">
    <property type="entry name" value="Transglutaminase, two C-terminal domains"/>
    <property type="match status" value="2"/>
</dbReference>
<feature type="domain" description="Transglutaminase-like" evidence="9">
    <location>
        <begin position="343"/>
        <end position="436"/>
    </location>
</feature>
<dbReference type="InterPro" id="IPR038765">
    <property type="entry name" value="Papain-like_cys_pep_sf"/>
</dbReference>
<evidence type="ECO:0000256" key="8">
    <source>
        <dbReference type="PIRSR" id="PIRSR000459-1"/>
    </source>
</evidence>
<evidence type="ECO:0000256" key="4">
    <source>
        <dbReference type="ARBA" id="ARBA00022723"/>
    </source>
</evidence>
<dbReference type="SUPFAM" id="SSF54001">
    <property type="entry name" value="Cysteine proteinases"/>
    <property type="match status" value="1"/>
</dbReference>
<dbReference type="PANTHER" id="PTHR11590:SF42">
    <property type="entry name" value="COAGULATION FACTOR XIII A CHAIN"/>
    <property type="match status" value="1"/>
</dbReference>
<evidence type="ECO:0000256" key="7">
    <source>
        <dbReference type="ARBA" id="ARBA00024222"/>
    </source>
</evidence>
<dbReference type="SUPFAM" id="SSF81296">
    <property type="entry name" value="E set domains"/>
    <property type="match status" value="1"/>
</dbReference>
<evidence type="ECO:0000259" key="9">
    <source>
        <dbReference type="SMART" id="SM00460"/>
    </source>
</evidence>
<dbReference type="PIRSF" id="PIRSF000459">
    <property type="entry name" value="TGM_EBP42"/>
    <property type="match status" value="1"/>
</dbReference>
<keyword evidence="4" id="KW-0479">Metal-binding</keyword>
<evidence type="ECO:0000313" key="11">
    <source>
        <dbReference type="Proteomes" id="UP000261660"/>
    </source>
</evidence>
<dbReference type="GeneTree" id="ENSGT01050000244939"/>
<dbReference type="GO" id="GO:0072378">
    <property type="term" value="P:blood coagulation, fibrin clot formation"/>
    <property type="evidence" value="ECO:0007669"/>
    <property type="project" value="TreeGrafter"/>
</dbReference>
<dbReference type="InterPro" id="IPR002931">
    <property type="entry name" value="Transglutaminase-like"/>
</dbReference>
<dbReference type="Gene3D" id="2.60.40.10">
    <property type="entry name" value="Immunoglobulins"/>
    <property type="match status" value="3"/>
</dbReference>
<dbReference type="InterPro" id="IPR050779">
    <property type="entry name" value="Transglutaminase"/>
</dbReference>
<comment type="cofactor">
    <cofactor evidence="1">
        <name>Ca(2+)</name>
        <dbReference type="ChEBI" id="CHEBI:29108"/>
    </cofactor>
</comment>
<organism evidence="10 11">
    <name type="scientific">Labrus bergylta</name>
    <name type="common">ballan wrasse</name>
    <dbReference type="NCBI Taxonomy" id="56723"/>
    <lineage>
        <taxon>Eukaryota</taxon>
        <taxon>Metazoa</taxon>
        <taxon>Chordata</taxon>
        <taxon>Craniata</taxon>
        <taxon>Vertebrata</taxon>
        <taxon>Euteleostomi</taxon>
        <taxon>Actinopterygii</taxon>
        <taxon>Neopterygii</taxon>
        <taxon>Teleostei</taxon>
        <taxon>Neoteleostei</taxon>
        <taxon>Acanthomorphata</taxon>
        <taxon>Eupercaria</taxon>
        <taxon>Labriformes</taxon>
        <taxon>Labridae</taxon>
        <taxon>Labrus</taxon>
    </lineage>
</organism>
<dbReference type="InterPro" id="IPR013783">
    <property type="entry name" value="Ig-like_fold"/>
</dbReference>
<reference evidence="10" key="2">
    <citation type="submission" date="2025-09" db="UniProtKB">
        <authorList>
            <consortium name="Ensembl"/>
        </authorList>
    </citation>
    <scope>IDENTIFICATION</scope>
</reference>
<dbReference type="Gene3D" id="3.90.260.10">
    <property type="entry name" value="Transglutaminase-like"/>
    <property type="match status" value="1"/>
</dbReference>
<evidence type="ECO:0000313" key="10">
    <source>
        <dbReference type="Ensembl" id="ENSLBEP00000024899.1"/>
    </source>
</evidence>
<feature type="active site" evidence="8">
    <location>
        <position position="351"/>
    </location>
</feature>
<evidence type="ECO:0000256" key="2">
    <source>
        <dbReference type="ARBA" id="ARBA00005968"/>
    </source>
</evidence>
<evidence type="ECO:0000256" key="1">
    <source>
        <dbReference type="ARBA" id="ARBA00001913"/>
    </source>
</evidence>
<evidence type="ECO:0000256" key="3">
    <source>
        <dbReference type="ARBA" id="ARBA00022679"/>
    </source>
</evidence>
<reference evidence="10" key="1">
    <citation type="submission" date="2025-08" db="UniProtKB">
        <authorList>
            <consortium name="Ensembl"/>
        </authorList>
    </citation>
    <scope>IDENTIFICATION</scope>
</reference>
<dbReference type="Pfam" id="PF00868">
    <property type="entry name" value="Transglut_N"/>
    <property type="match status" value="1"/>
</dbReference>
<dbReference type="GO" id="GO:0046872">
    <property type="term" value="F:metal ion binding"/>
    <property type="evidence" value="ECO:0007669"/>
    <property type="project" value="UniProtKB-KW"/>
</dbReference>
<protein>
    <recommendedName>
        <fullName evidence="7">protein-glutamine gamma-glutamyltransferase</fullName>
        <ecNumber evidence="7">2.3.2.13</ecNumber>
    </recommendedName>
</protein>
<dbReference type="Pfam" id="PF01841">
    <property type="entry name" value="Transglut_core"/>
    <property type="match status" value="1"/>
</dbReference>
<keyword evidence="6" id="KW-0012">Acyltransferase</keyword>
<evidence type="ECO:0000256" key="6">
    <source>
        <dbReference type="ARBA" id="ARBA00023315"/>
    </source>
</evidence>
<feature type="active site" evidence="8">
    <location>
        <position position="433"/>
    </location>
</feature>
<dbReference type="STRING" id="56723.ENSLBEP00000024899"/>
<dbReference type="AlphaFoldDB" id="A0A3Q3FZS9"/>
<dbReference type="InterPro" id="IPR023608">
    <property type="entry name" value="Transglutaminase_animal"/>
</dbReference>
<comment type="similarity">
    <text evidence="2">Belongs to the transglutaminase superfamily. Transglutaminase family.</text>
</comment>
<dbReference type="InterPro" id="IPR008958">
    <property type="entry name" value="Transglutaminase_C"/>
</dbReference>
<accession>A0A3Q3FZS9</accession>
<dbReference type="InParanoid" id="A0A3Q3FZS9"/>
<dbReference type="PANTHER" id="PTHR11590">
    <property type="entry name" value="PROTEIN-GLUTAMINE GAMMA-GLUTAMYLTRANSFERASE"/>
    <property type="match status" value="1"/>
</dbReference>
<dbReference type="Ensembl" id="ENSLBET00000026165.1">
    <property type="protein sequence ID" value="ENSLBEP00000024899.1"/>
    <property type="gene ID" value="ENSLBEG00000018804.1"/>
</dbReference>
<dbReference type="InterPro" id="IPR036985">
    <property type="entry name" value="Transglutaminase-like_sf"/>
</dbReference>
<dbReference type="InterPro" id="IPR014756">
    <property type="entry name" value="Ig_E-set"/>
</dbReference>
<dbReference type="Proteomes" id="UP000261660">
    <property type="component" value="Unplaced"/>
</dbReference>
<keyword evidence="3" id="KW-0808">Transferase</keyword>
<dbReference type="FunFam" id="3.90.260.10:FF:000001">
    <property type="entry name" value="Protein-glutamine gamma-glutamyltransferase 2"/>
    <property type="match status" value="1"/>
</dbReference>
<proteinExistence type="inferred from homology"/>
<name>A0A3Q3FZS9_9LABR</name>
<dbReference type="InterPro" id="IPR036238">
    <property type="entry name" value="Transglutaminase_C_sf"/>
</dbReference>
<keyword evidence="5" id="KW-0106">Calcium</keyword>